<dbReference type="Pfam" id="PF08819">
    <property type="entry name" value="DUF1802"/>
    <property type="match status" value="1"/>
</dbReference>
<evidence type="ECO:0000313" key="1">
    <source>
        <dbReference type="EMBL" id="MCP2727456.1"/>
    </source>
</evidence>
<comment type="caution">
    <text evidence="1">The sequence shown here is derived from an EMBL/GenBank/DDBJ whole genome shotgun (WGS) entry which is preliminary data.</text>
</comment>
<reference evidence="1" key="1">
    <citation type="submission" date="2022-06" db="EMBL/GenBank/DDBJ databases">
        <title>New cyanobacteria of genus Symplocastrum in benthos of Lake Baikal.</title>
        <authorList>
            <person name="Sorokovikova E."/>
            <person name="Tikhonova I."/>
            <person name="Krasnopeev A."/>
            <person name="Evseev P."/>
            <person name="Gladkikh A."/>
            <person name="Belykh O."/>
        </authorList>
    </citation>
    <scope>NUCLEOTIDE SEQUENCE</scope>
    <source>
        <strain evidence="1">BBK-W-15</strain>
    </source>
</reference>
<evidence type="ECO:0000313" key="2">
    <source>
        <dbReference type="Proteomes" id="UP001204953"/>
    </source>
</evidence>
<keyword evidence="2" id="KW-1185">Reference proteome</keyword>
<protein>
    <submittedName>
        <fullName evidence="1">DUF1802 family protein</fullName>
    </submittedName>
</protein>
<organism evidence="1 2">
    <name type="scientific">Limnofasciculus baicalensis BBK-W-15</name>
    <dbReference type="NCBI Taxonomy" id="2699891"/>
    <lineage>
        <taxon>Bacteria</taxon>
        <taxon>Bacillati</taxon>
        <taxon>Cyanobacteriota</taxon>
        <taxon>Cyanophyceae</taxon>
        <taxon>Coleofasciculales</taxon>
        <taxon>Coleofasciculaceae</taxon>
        <taxon>Limnofasciculus</taxon>
        <taxon>Limnofasciculus baicalensis</taxon>
    </lineage>
</organism>
<dbReference type="AlphaFoldDB" id="A0AAE3KL99"/>
<dbReference type="EMBL" id="JAMZMM010000015">
    <property type="protein sequence ID" value="MCP2727456.1"/>
    <property type="molecule type" value="Genomic_DNA"/>
</dbReference>
<sequence length="480" mass="54004">MNESVLLQTALCLPAPDIEALIQGRMIAAMPRKLINSGQQFALYPDNPSIKLLPLDQYYHSSFLSIAQRVFANLNLERVLIKAWARCELCQILNDSEALEVLSQLTVWTKDSLQQTLLQKPYIFLAYLRVYLLPQPLEVPVHTQIRHIVPLPQQLKVSEATPVLSDRAFSQRRHQLEHRIPPEHPELEELQGRISILSTNNSTAAKLDLYIQTCLGWKTPQPNKLPPEYNWIYTIKELGTATTGGNYEKGTAFEQIVHKSLTFLGFGVDPNAKGGAGGMDLYCTTPYPLVGECKAGKSIPDATVEQLSRIGKRHLGKYDYEQTVKLIIGPGEPTTYLQKSAQVSTISIIHPMTLQKLVELHAKHPGSVNLMELKQYLTAGQIDDKIDEYVDKVEETIKLRSQIVTAVKQLGEGEPGSKHQTMVIRTHYNAVFAKETNAKLDDILVHDLLVELSSPLTGYLGRDKGNDWKSDRFYFLRDLS</sequence>
<dbReference type="InterPro" id="IPR014923">
    <property type="entry name" value="DUF1802"/>
</dbReference>
<name>A0AAE3KL99_9CYAN</name>
<dbReference type="RefSeq" id="WP_254010271.1">
    <property type="nucleotide sequence ID" value="NZ_JAMZMM010000015.1"/>
</dbReference>
<dbReference type="Proteomes" id="UP001204953">
    <property type="component" value="Unassembled WGS sequence"/>
</dbReference>
<gene>
    <name evidence="1" type="ORF">NJ959_03080</name>
</gene>
<accession>A0AAE3KL99</accession>
<proteinExistence type="predicted"/>